<dbReference type="EMBL" id="FM211047">
    <property type="protein sequence ID" value="CAR66821.1"/>
    <property type="molecule type" value="Genomic_DNA"/>
</dbReference>
<dbReference type="AlphaFoldDB" id="B6VKZ1"/>
<name>B6VKZ1_PHOAA</name>
<reference evidence="6" key="3">
    <citation type="submission" date="2008-09" db="EMBL/GenBank/DDBJ databases">
        <authorList>
            <person name="Thomson N.R."/>
        </authorList>
    </citation>
    <scope>NUCLEOTIDE SEQUENCE</scope>
    <source>
        <strain evidence="6">ATCC 43949</strain>
    </source>
</reference>
<dbReference type="PANTHER" id="PTHR43284">
    <property type="entry name" value="ASPARAGINE SYNTHETASE (GLUTAMINE-HYDROLYZING)"/>
    <property type="match status" value="1"/>
</dbReference>
<accession>B6VKZ1</accession>
<evidence type="ECO:0000256" key="2">
    <source>
        <dbReference type="ARBA" id="ARBA00012737"/>
    </source>
</evidence>
<reference evidence="6" key="1">
    <citation type="journal article" date="2008" name="Proc. Natl. Acad. Sci. U.S.A.">
        <title>Rapid virulence annotation (RVA): identification of virulence factors using a bacterial genome library and multiple invertebrate hosts.</title>
        <authorList>
            <person name="Waterfield N.R."/>
            <person name="Sanchez-Contreras M."/>
            <person name="Eleftherianos I."/>
            <person name="Dowling A."/>
            <person name="Wilkinson P."/>
            <person name="Parkhill J."/>
            <person name="Thomson N."/>
            <person name="Reynolds S.E."/>
            <person name="Bode H.B."/>
            <person name="Dorus S."/>
            <person name="Ffrench-Constant R.H."/>
        </authorList>
    </citation>
    <scope>NUCLEOTIDE SEQUENCE</scope>
    <source>
        <strain evidence="6">ATCC 43949</strain>
    </source>
</reference>
<dbReference type="Gene3D" id="3.40.50.620">
    <property type="entry name" value="HUPs"/>
    <property type="match status" value="1"/>
</dbReference>
<keyword evidence="6" id="KW-0436">Ligase</keyword>
<organism evidence="6">
    <name type="scientific">Photorhabdus asymbiotica subsp. asymbiotica (strain ATCC 43949 / 3105-77)</name>
    <name type="common">Xenorhabdus luminescens (strain 2)</name>
    <dbReference type="NCBI Taxonomy" id="553480"/>
    <lineage>
        <taxon>Bacteria</taxon>
        <taxon>Pseudomonadati</taxon>
        <taxon>Pseudomonadota</taxon>
        <taxon>Gammaproteobacteria</taxon>
        <taxon>Enterobacterales</taxon>
        <taxon>Morganellaceae</taxon>
        <taxon>Photorhabdus</taxon>
    </lineage>
</organism>
<dbReference type="EMBL" id="FM162591">
    <property type="protein sequence ID" value="CAQ84354.1"/>
    <property type="molecule type" value="Genomic_DNA"/>
</dbReference>
<evidence type="ECO:0000256" key="1">
    <source>
        <dbReference type="ARBA" id="ARBA00005187"/>
    </source>
</evidence>
<evidence type="ECO:0000259" key="4">
    <source>
        <dbReference type="Pfam" id="PF00733"/>
    </source>
</evidence>
<evidence type="ECO:0000313" key="6">
    <source>
        <dbReference type="EMBL" id="CAR66821.1"/>
    </source>
</evidence>
<dbReference type="KEGG" id="pay:PAU_02262"/>
<dbReference type="GO" id="GO:0006529">
    <property type="term" value="P:asparagine biosynthetic process"/>
    <property type="evidence" value="ECO:0007669"/>
    <property type="project" value="InterPro"/>
</dbReference>
<accession>C7BKT1</accession>
<gene>
    <name evidence="6" type="primary">wbmC</name>
    <name evidence="5" type="ordered locus">PAU_02262</name>
    <name evidence="6" type="ORF">PA-RVA5-3219</name>
</gene>
<protein>
    <recommendedName>
        <fullName evidence="2">asparagine synthase (glutamine-hydrolyzing)</fullName>
        <ecNumber evidence="2">6.3.5.4</ecNumber>
    </recommendedName>
</protein>
<dbReference type="EC" id="6.3.5.4" evidence="2"/>
<sequence length="645" mass="73539">MGNFNMKLWSVVINATTIDIDAYVNALFNAMTDIQIDSMKKMDHQWATMIEADVRLCDTERKLTGIEISTAHSSYSGWIRDLDNDLLISSFRQNAPILDPSQGRVIGEFSYISIQPGHVHAVTDHYATHPVYYWQGKNRQWVISNDLRMLLLFHHVPLNIRHESCFEFLTQSVMVGENELADGATFFAEIRKMPINSVLKINRTDGIFKLAPMNTSAASQYSKTLSYHENFQHAFRECFDTCVADRLKAGADGILLSGGIDSSTVLGASLALNESPPMFCANMSFRDADLAMSQDDKIVEALVHHCNLPHNIVYADDFLRLPAPDDPIAYVDGPEPSANPLAKEALASVFQHNNVSLIMTGEGGDIILGESMHQWILDSIRIHDGIGELHKYITENLRVRPFSLDYFRHILTSLSPYLGRRALIKEVSNDQRLPDYFGAVLHNSMSQQAKLQKIKIACSQAKYLGHDYIKTLLFPRATYFDSLNIYCTHSHPLLDPRMTAFMLSCPPHLNHDYKRLNLANPYATSKMLARKAYSDILPNFATDKQSKTSYALMARRMFYNSAKEMLRLTDRPMILDSWKFIDQAQFRRYLMAYIIATEDPNTQLGVEYHYLRGVIDLEAWLMKFTQERTSVIHYLKFSPLRTFVN</sequence>
<evidence type="ECO:0000313" key="7">
    <source>
        <dbReference type="Proteomes" id="UP000002747"/>
    </source>
</evidence>
<reference evidence="5 7" key="4">
    <citation type="journal article" date="2009" name="BMC Genomics">
        <title>Comparative genomics of the emerging human pathogen Photorhabdus asymbiotica with the insect pathogen Photorhabdus luminescens.</title>
        <authorList>
            <person name="Wilkinson P."/>
            <person name="Waterfield N.R."/>
            <person name="Crossman L."/>
            <person name="Corton C."/>
            <person name="Sanchez-Contreras M."/>
            <person name="Vlisidou I."/>
            <person name="Barron A."/>
            <person name="Bignell A."/>
            <person name="Clark L."/>
            <person name="Ormond D."/>
            <person name="Mayho M."/>
            <person name="Bason N."/>
            <person name="Smith F."/>
            <person name="Simmonds M."/>
            <person name="Churcher C."/>
            <person name="Harris D."/>
            <person name="Thompson N.R."/>
            <person name="Quail M."/>
            <person name="Parkhill J."/>
            <person name="ffrench-Constant R.H."/>
        </authorList>
    </citation>
    <scope>NUCLEOTIDE SEQUENCE [LARGE SCALE GENOMIC DNA]</scope>
    <source>
        <strain evidence="7">ATCC 43949 / 3105-77</strain>
        <strain evidence="5">ATCC43949</strain>
    </source>
</reference>
<dbReference type="STRING" id="291112.PAU_02262"/>
<comment type="pathway">
    <text evidence="1">Amino-acid biosynthesis; L-asparagine biosynthesis; L-asparagine from L-aspartate (L-Gln route): step 1/1.</text>
</comment>
<dbReference type="GO" id="GO:0004066">
    <property type="term" value="F:asparagine synthase (glutamine-hydrolyzing) activity"/>
    <property type="evidence" value="ECO:0007669"/>
    <property type="project" value="UniProtKB-EC"/>
</dbReference>
<reference evidence="5" key="2">
    <citation type="submission" date="2008-05" db="EMBL/GenBank/DDBJ databases">
        <authorList>
            <person name="Crossman L.C."/>
        </authorList>
    </citation>
    <scope>NUCLEOTIDE SEQUENCE</scope>
    <source>
        <strain evidence="5">ATCC43949</strain>
    </source>
</reference>
<dbReference type="SUPFAM" id="SSF52402">
    <property type="entry name" value="Adenine nucleotide alpha hydrolases-like"/>
    <property type="match status" value="1"/>
</dbReference>
<dbReference type="Proteomes" id="UP000002747">
    <property type="component" value="Chromosome"/>
</dbReference>
<dbReference type="Pfam" id="PF00733">
    <property type="entry name" value="Asn_synthase"/>
    <property type="match status" value="1"/>
</dbReference>
<dbReference type="InterPro" id="IPR014729">
    <property type="entry name" value="Rossmann-like_a/b/a_fold"/>
</dbReference>
<feature type="domain" description="Asparagine synthetase" evidence="4">
    <location>
        <begin position="235"/>
        <end position="595"/>
    </location>
</feature>
<evidence type="ECO:0000256" key="3">
    <source>
        <dbReference type="ARBA" id="ARBA00048741"/>
    </source>
</evidence>
<dbReference type="InterPro" id="IPR001962">
    <property type="entry name" value="Asn_synthase"/>
</dbReference>
<dbReference type="InterPro" id="IPR051786">
    <property type="entry name" value="ASN_synthetase/amidase"/>
</dbReference>
<dbReference type="PANTHER" id="PTHR43284:SF1">
    <property type="entry name" value="ASPARAGINE SYNTHETASE"/>
    <property type="match status" value="1"/>
</dbReference>
<dbReference type="eggNOG" id="COG0367">
    <property type="taxonomic scope" value="Bacteria"/>
</dbReference>
<comment type="catalytic activity">
    <reaction evidence="3">
        <text>L-aspartate + L-glutamine + ATP + H2O = L-asparagine + L-glutamate + AMP + diphosphate + H(+)</text>
        <dbReference type="Rhea" id="RHEA:12228"/>
        <dbReference type="ChEBI" id="CHEBI:15377"/>
        <dbReference type="ChEBI" id="CHEBI:15378"/>
        <dbReference type="ChEBI" id="CHEBI:29985"/>
        <dbReference type="ChEBI" id="CHEBI:29991"/>
        <dbReference type="ChEBI" id="CHEBI:30616"/>
        <dbReference type="ChEBI" id="CHEBI:33019"/>
        <dbReference type="ChEBI" id="CHEBI:58048"/>
        <dbReference type="ChEBI" id="CHEBI:58359"/>
        <dbReference type="ChEBI" id="CHEBI:456215"/>
        <dbReference type="EC" id="6.3.5.4"/>
    </reaction>
</comment>
<proteinExistence type="predicted"/>
<evidence type="ECO:0000313" key="5">
    <source>
        <dbReference type="EMBL" id="CAQ84354.1"/>
    </source>
</evidence>